<evidence type="ECO:0000313" key="1">
    <source>
        <dbReference type="EMBL" id="OAX82788.1"/>
    </source>
</evidence>
<dbReference type="OrthoDB" id="3034873at2759"/>
<dbReference type="AlphaFoldDB" id="A0A1B7P1A4"/>
<dbReference type="Proteomes" id="UP000091918">
    <property type="component" value="Unassembled WGS sequence"/>
</dbReference>
<proteinExistence type="predicted"/>
<accession>A0A1B7P1A4</accession>
<gene>
    <name evidence="1" type="ORF">ACJ72_02860</name>
</gene>
<organism evidence="1 2">
    <name type="scientific">Emergomyces africanus</name>
    <dbReference type="NCBI Taxonomy" id="1955775"/>
    <lineage>
        <taxon>Eukaryota</taxon>
        <taxon>Fungi</taxon>
        <taxon>Dikarya</taxon>
        <taxon>Ascomycota</taxon>
        <taxon>Pezizomycotina</taxon>
        <taxon>Eurotiomycetes</taxon>
        <taxon>Eurotiomycetidae</taxon>
        <taxon>Onygenales</taxon>
        <taxon>Ajellomycetaceae</taxon>
        <taxon>Emergomyces</taxon>
    </lineage>
</organism>
<reference evidence="1 2" key="1">
    <citation type="submission" date="2015-07" db="EMBL/GenBank/DDBJ databases">
        <title>Emmonsia species relationships and genome sequence.</title>
        <authorList>
            <person name="Cuomo C.A."/>
            <person name="Schwartz I.S."/>
            <person name="Kenyon C."/>
            <person name="de Hoog G.S."/>
            <person name="Govender N.P."/>
            <person name="Botha A."/>
            <person name="Moreno L."/>
            <person name="de Vries M."/>
            <person name="Munoz J.F."/>
            <person name="Stielow J.B."/>
        </authorList>
    </citation>
    <scope>NUCLEOTIDE SEQUENCE [LARGE SCALE GENOMIC DNA]</scope>
    <source>
        <strain evidence="1 2">CBS 136260</strain>
    </source>
</reference>
<dbReference type="EMBL" id="LGUA01000255">
    <property type="protein sequence ID" value="OAX82788.1"/>
    <property type="molecule type" value="Genomic_DNA"/>
</dbReference>
<name>A0A1B7P1A4_9EURO</name>
<protein>
    <submittedName>
        <fullName evidence="1">Uncharacterized protein</fullName>
    </submittedName>
</protein>
<comment type="caution">
    <text evidence="1">The sequence shown here is derived from an EMBL/GenBank/DDBJ whole genome shotgun (WGS) entry which is preliminary data.</text>
</comment>
<dbReference type="STRING" id="1658172.A0A1B7P1A4"/>
<sequence>MISWPKSPARKEKAIEVSEGSEPSLLLLTGYGLWLNTVDHNNIGAVITVHADSYSHLQKIKSGGKIEAGMNSSAGYAYRLFSDWQTSYLWYDLLWLQNPTDESHIDETTIEDRYPSLAPFYLAWRDSYEKSLEQQGCGRGSGLDPFPEIADRVTWEVEGFLIACWLVLQDDTDRVTYTILTGTYQIDKKSMNSILQQFLIDEDNILRLDDH</sequence>
<evidence type="ECO:0000313" key="2">
    <source>
        <dbReference type="Proteomes" id="UP000091918"/>
    </source>
</evidence>
<keyword evidence="2" id="KW-1185">Reference proteome</keyword>